<protein>
    <submittedName>
        <fullName evidence="2">Hypothetical_protein</fullName>
    </submittedName>
</protein>
<evidence type="ECO:0000313" key="2">
    <source>
        <dbReference type="EMBL" id="CAL5999574.1"/>
    </source>
</evidence>
<gene>
    <name evidence="2" type="ORF">HINF_LOCUS16277</name>
    <name evidence="1" type="ORF">HINF_LOCUS57358</name>
</gene>
<dbReference type="Proteomes" id="UP001642409">
    <property type="component" value="Unassembled WGS sequence"/>
</dbReference>
<keyword evidence="3" id="KW-1185">Reference proteome</keyword>
<evidence type="ECO:0000313" key="1">
    <source>
        <dbReference type="EMBL" id="CAI9969713.1"/>
    </source>
</evidence>
<evidence type="ECO:0000313" key="3">
    <source>
        <dbReference type="Proteomes" id="UP001642409"/>
    </source>
</evidence>
<comment type="caution">
    <text evidence="1">The sequence shown here is derived from an EMBL/GenBank/DDBJ whole genome shotgun (WGS) entry which is preliminary data.</text>
</comment>
<dbReference type="EMBL" id="CATOUU010001064">
    <property type="protein sequence ID" value="CAI9969713.1"/>
    <property type="molecule type" value="Genomic_DNA"/>
</dbReference>
<organism evidence="1">
    <name type="scientific">Hexamita inflata</name>
    <dbReference type="NCBI Taxonomy" id="28002"/>
    <lineage>
        <taxon>Eukaryota</taxon>
        <taxon>Metamonada</taxon>
        <taxon>Diplomonadida</taxon>
        <taxon>Hexamitidae</taxon>
        <taxon>Hexamitinae</taxon>
        <taxon>Hexamita</taxon>
    </lineage>
</organism>
<proteinExistence type="predicted"/>
<dbReference type="EMBL" id="CAXDID020000040">
    <property type="protein sequence ID" value="CAL5999574.1"/>
    <property type="molecule type" value="Genomic_DNA"/>
</dbReference>
<dbReference type="AlphaFoldDB" id="A0AA86R6J4"/>
<accession>A0AA86R6J4</accession>
<sequence length="475" mass="55296">MNVQTPNKNAYALLNKNDNTSTQGCFDFENIDIIIKTMTENNTKSQPSFLLSISAANLDTFECFCVFVLLKLIQIHIIQPFPSIKIDIVISDSEQAIRKRRELEENYKNLPFYQTLCSITIPWIFCHFGLFAHHIGYANSQFKYDCTWNYDEVAEEIEDFHITSALVRLMVLSCSQPEYSLILPLIAILPLQQNRFMSNLDVMDCVPYKYSDQISENKQYSQSMQYNHTICNAKYSGTFIIGKINQETEQSVQSSDIFNEFNNTYQVSCNYLLPLLQENYLWVPFHFMVIKYEKSSILLKKDTFITQFLKYFSLLIDQSLAFKIPHVLMNFVCQNKCTAPNFQKQSTTYILGDASKTGKTTQMLSMYYLFMMHDIYEQIPLVITKQQQNTSEIQSLCTNISPFTEHQLNINILKTMEVFNSQHENDISNSQQLTLLVKLIISNIQDIMTSESNFQHFKSNFIYGQRSYRGKSIFL</sequence>
<reference evidence="1" key="1">
    <citation type="submission" date="2023-06" db="EMBL/GenBank/DDBJ databases">
        <authorList>
            <person name="Kurt Z."/>
        </authorList>
    </citation>
    <scope>NUCLEOTIDE SEQUENCE</scope>
</reference>
<name>A0AA86R6J4_9EUKA</name>
<reference evidence="2 3" key="2">
    <citation type="submission" date="2024-07" db="EMBL/GenBank/DDBJ databases">
        <authorList>
            <person name="Akdeniz Z."/>
        </authorList>
    </citation>
    <scope>NUCLEOTIDE SEQUENCE [LARGE SCALE GENOMIC DNA]</scope>
</reference>